<feature type="region of interest" description="Disordered" evidence="13">
    <location>
        <begin position="323"/>
        <end position="344"/>
    </location>
</feature>
<keyword evidence="3 12" id="KW-0853">WD repeat</keyword>
<dbReference type="SMART" id="SM00667">
    <property type="entry name" value="LisH"/>
    <property type="match status" value="1"/>
</dbReference>
<dbReference type="GO" id="GO:0051301">
    <property type="term" value="P:cell division"/>
    <property type="evidence" value="ECO:0007669"/>
    <property type="project" value="UniProtKB-KW"/>
</dbReference>
<proteinExistence type="inferred from homology"/>
<keyword evidence="8 11" id="KW-0175">Coiled coil</keyword>
<dbReference type="GO" id="GO:0000132">
    <property type="term" value="P:establishment of mitotic spindle orientation"/>
    <property type="evidence" value="ECO:0007669"/>
    <property type="project" value="UniProtKB-UniRule"/>
</dbReference>
<evidence type="ECO:0000256" key="9">
    <source>
        <dbReference type="ARBA" id="ARBA00023212"/>
    </source>
</evidence>
<dbReference type="InterPro" id="IPR017252">
    <property type="entry name" value="Dynein_regulator_LIS1"/>
</dbReference>
<evidence type="ECO:0000256" key="1">
    <source>
        <dbReference type="ARBA" id="ARBA00022448"/>
    </source>
</evidence>
<keyword evidence="9 11" id="KW-0206">Cytoskeleton</keyword>
<dbReference type="GO" id="GO:1990234">
    <property type="term" value="C:transferase complex"/>
    <property type="evidence" value="ECO:0007669"/>
    <property type="project" value="UniProtKB-ARBA"/>
</dbReference>
<dbReference type="GO" id="GO:0070840">
    <property type="term" value="F:dynein complex binding"/>
    <property type="evidence" value="ECO:0007669"/>
    <property type="project" value="UniProtKB-UniRule"/>
</dbReference>
<name>A0A058ZFK6_FONAL</name>
<keyword evidence="6" id="KW-0677">Repeat</keyword>
<dbReference type="InterPro" id="IPR001680">
    <property type="entry name" value="WD40_rpt"/>
</dbReference>
<dbReference type="PROSITE" id="PS50082">
    <property type="entry name" value="WD_REPEATS_2"/>
    <property type="match status" value="7"/>
</dbReference>
<dbReference type="RefSeq" id="XP_009492437.1">
    <property type="nucleotide sequence ID" value="XM_009494162.1"/>
</dbReference>
<dbReference type="eggNOG" id="KOG0295">
    <property type="taxonomic scope" value="Eukaryota"/>
</dbReference>
<dbReference type="InterPro" id="IPR020472">
    <property type="entry name" value="WD40_PAC1"/>
</dbReference>
<dbReference type="STRING" id="691883.A0A058ZFK6"/>
<dbReference type="AlphaFoldDB" id="A0A058ZFK6"/>
<dbReference type="Gene3D" id="1.20.960.30">
    <property type="match status" value="1"/>
</dbReference>
<dbReference type="HAMAP" id="MF_03141">
    <property type="entry name" value="lis1"/>
    <property type="match status" value="1"/>
</dbReference>
<feature type="repeat" description="WD" evidence="12">
    <location>
        <begin position="419"/>
        <end position="453"/>
    </location>
</feature>
<feature type="repeat" description="WD" evidence="12">
    <location>
        <begin position="114"/>
        <end position="155"/>
    </location>
</feature>
<dbReference type="PROSITE" id="PS50896">
    <property type="entry name" value="LISH"/>
    <property type="match status" value="1"/>
</dbReference>
<dbReference type="PANTHER" id="PTHR22847">
    <property type="entry name" value="WD40 REPEAT PROTEIN"/>
    <property type="match status" value="1"/>
</dbReference>
<keyword evidence="2 11" id="KW-0963">Cytoplasm</keyword>
<dbReference type="InterPro" id="IPR036322">
    <property type="entry name" value="WD40_repeat_dom_sf"/>
</dbReference>
<feature type="repeat" description="WD" evidence="12">
    <location>
        <begin position="199"/>
        <end position="241"/>
    </location>
</feature>
<dbReference type="PROSITE" id="PS50294">
    <property type="entry name" value="WD_REPEATS_REGION"/>
    <property type="match status" value="6"/>
</dbReference>
<gene>
    <name evidence="15" type="ORF">H696_00315</name>
</gene>
<dbReference type="GO" id="GO:0005874">
    <property type="term" value="C:microtubule"/>
    <property type="evidence" value="ECO:0007669"/>
    <property type="project" value="UniProtKB-KW"/>
</dbReference>
<dbReference type="SUPFAM" id="SSF109925">
    <property type="entry name" value="Lissencephaly-1 protein (Lis-1, PAF-AH alpha) N-terminal domain"/>
    <property type="match status" value="1"/>
</dbReference>
<dbReference type="Pfam" id="PF00400">
    <property type="entry name" value="WD40"/>
    <property type="match status" value="7"/>
</dbReference>
<evidence type="ECO:0000256" key="8">
    <source>
        <dbReference type="ARBA" id="ARBA00023054"/>
    </source>
</evidence>
<dbReference type="OMA" id="WHVATKE"/>
<dbReference type="PIRSF" id="PIRSF037647">
    <property type="entry name" value="Dynein_regulator_Lis1"/>
    <property type="match status" value="1"/>
</dbReference>
<evidence type="ECO:0000256" key="12">
    <source>
        <dbReference type="PROSITE-ProRule" id="PRU00221"/>
    </source>
</evidence>
<keyword evidence="1 11" id="KW-0813">Transport</keyword>
<dbReference type="PRINTS" id="PR00320">
    <property type="entry name" value="GPROTEINBRPT"/>
</dbReference>
<comment type="function">
    <text evidence="11">Positively regulates the activity of the minus-end directed microtubule motor protein dynein. May enhance dynein-mediated microtubule sliding by targeting dynein to the microtubule plus end. Required for several dynein- and microtubule-dependent processes.</text>
</comment>
<dbReference type="PANTHER" id="PTHR22847:SF637">
    <property type="entry name" value="WD REPEAT DOMAIN 5B"/>
    <property type="match status" value="1"/>
</dbReference>
<dbReference type="InterPro" id="IPR019775">
    <property type="entry name" value="WD40_repeat_CS"/>
</dbReference>
<dbReference type="InterPro" id="IPR015943">
    <property type="entry name" value="WD40/YVTN_repeat-like_dom_sf"/>
</dbReference>
<dbReference type="FunFam" id="1.20.960.30:FF:000002">
    <property type="entry name" value="Platelet-activating factor acetylhydrolase ib"/>
    <property type="match status" value="1"/>
</dbReference>
<dbReference type="CDD" id="cd00200">
    <property type="entry name" value="WD40"/>
    <property type="match status" value="1"/>
</dbReference>
<dbReference type="SMART" id="SM00320">
    <property type="entry name" value="WD40"/>
    <property type="match status" value="7"/>
</dbReference>
<dbReference type="GO" id="GO:0005737">
    <property type="term" value="C:cytoplasm"/>
    <property type="evidence" value="ECO:0007669"/>
    <property type="project" value="UniProtKB-UniRule"/>
</dbReference>
<dbReference type="Proteomes" id="UP000030693">
    <property type="component" value="Unassembled WGS sequence"/>
</dbReference>
<dbReference type="OrthoDB" id="674604at2759"/>
<dbReference type="PROSITE" id="PS50231">
    <property type="entry name" value="RICIN_B_LECTIN"/>
    <property type="match status" value="1"/>
</dbReference>
<feature type="repeat" description="WD" evidence="12">
    <location>
        <begin position="353"/>
        <end position="376"/>
    </location>
</feature>
<evidence type="ECO:0000256" key="5">
    <source>
        <dbReference type="ARBA" id="ARBA00022701"/>
    </source>
</evidence>
<dbReference type="GO" id="GO:0005875">
    <property type="term" value="C:microtubule associated complex"/>
    <property type="evidence" value="ECO:0007669"/>
    <property type="project" value="UniProtKB-UniRule"/>
</dbReference>
<keyword evidence="5 11" id="KW-0493">Microtubule</keyword>
<keyword evidence="10 11" id="KW-0131">Cell cycle</keyword>
<evidence type="ECO:0000256" key="2">
    <source>
        <dbReference type="ARBA" id="ARBA00022490"/>
    </source>
</evidence>
<evidence type="ECO:0000256" key="6">
    <source>
        <dbReference type="ARBA" id="ARBA00022737"/>
    </source>
</evidence>
<evidence type="ECO:0000256" key="3">
    <source>
        <dbReference type="ARBA" id="ARBA00022574"/>
    </source>
</evidence>
<evidence type="ECO:0000259" key="14">
    <source>
        <dbReference type="Pfam" id="PF24951"/>
    </source>
</evidence>
<feature type="repeat" description="WD" evidence="12">
    <location>
        <begin position="377"/>
        <end position="418"/>
    </location>
</feature>
<dbReference type="Pfam" id="PF24951">
    <property type="entry name" value="LisH_PAC1"/>
    <property type="match status" value="1"/>
</dbReference>
<dbReference type="Gene3D" id="2.130.10.10">
    <property type="entry name" value="YVTN repeat-like/Quinoprotein amine dehydrogenase"/>
    <property type="match status" value="1"/>
</dbReference>
<comment type="subcellular location">
    <subcellularLocation>
        <location evidence="11">Cytoplasm</location>
        <location evidence="11">Cytoskeleton</location>
    </subcellularLocation>
    <subcellularLocation>
        <location evidence="11">Cytoplasm</location>
        <location evidence="11">Cytoskeleton</location>
        <location evidence="11">Microtubule organizing center</location>
        <location evidence="11">Centrosome</location>
    </subcellularLocation>
    <text evidence="11">Localizes to the plus end of microtubules and to the centrosome.</text>
</comment>
<protein>
    <recommendedName>
        <fullName evidence="11">Lissencephaly-1 homolog</fullName>
    </recommendedName>
</protein>
<keyword evidence="16" id="KW-1185">Reference proteome</keyword>
<dbReference type="GO" id="GO:0051012">
    <property type="term" value="P:microtubule sliding"/>
    <property type="evidence" value="ECO:0007669"/>
    <property type="project" value="UniProtKB-UniRule"/>
</dbReference>
<feature type="repeat" description="WD" evidence="12">
    <location>
        <begin position="156"/>
        <end position="188"/>
    </location>
</feature>
<evidence type="ECO:0000256" key="7">
    <source>
        <dbReference type="ARBA" id="ARBA00022776"/>
    </source>
</evidence>
<dbReference type="GeneID" id="20525040"/>
<dbReference type="GO" id="GO:0005813">
    <property type="term" value="C:centrosome"/>
    <property type="evidence" value="ECO:0007669"/>
    <property type="project" value="UniProtKB-SubCell"/>
</dbReference>
<keyword evidence="4 11" id="KW-0132">Cell division</keyword>
<reference evidence="15" key="1">
    <citation type="submission" date="2013-04" db="EMBL/GenBank/DDBJ databases">
        <title>The Genome Sequence of Fonticula alba ATCC 38817.</title>
        <authorList>
            <consortium name="The Broad Institute Genomics Platform"/>
            <person name="Russ C."/>
            <person name="Cuomo C."/>
            <person name="Burger G."/>
            <person name="Gray M.W."/>
            <person name="Holland P.W.H."/>
            <person name="King N."/>
            <person name="Lang F.B.F."/>
            <person name="Roger A.J."/>
            <person name="Ruiz-Trillo I."/>
            <person name="Brown M."/>
            <person name="Walker B."/>
            <person name="Young S."/>
            <person name="Zeng Q."/>
            <person name="Gargeya S."/>
            <person name="Fitzgerald M."/>
            <person name="Haas B."/>
            <person name="Abouelleil A."/>
            <person name="Allen A.W."/>
            <person name="Alvarado L."/>
            <person name="Arachchi H.M."/>
            <person name="Berlin A.M."/>
            <person name="Chapman S.B."/>
            <person name="Gainer-Dewar J."/>
            <person name="Goldberg J."/>
            <person name="Griggs A."/>
            <person name="Gujja S."/>
            <person name="Hansen M."/>
            <person name="Howarth C."/>
            <person name="Imamovic A."/>
            <person name="Ireland A."/>
            <person name="Larimer J."/>
            <person name="McCowan C."/>
            <person name="Murphy C."/>
            <person name="Pearson M."/>
            <person name="Poon T.W."/>
            <person name="Priest M."/>
            <person name="Roberts A."/>
            <person name="Saif S."/>
            <person name="Shea T."/>
            <person name="Sisk P."/>
            <person name="Sykes S."/>
            <person name="Wortman J."/>
            <person name="Nusbaum C."/>
            <person name="Birren B."/>
        </authorList>
    </citation>
    <scope>NUCLEOTIDE SEQUENCE [LARGE SCALE GENOMIC DNA]</scope>
    <source>
        <strain evidence="15">ATCC 38817</strain>
    </source>
</reference>
<feature type="domain" description="PAC1-like LisH-like dimerisation" evidence="14">
    <location>
        <begin position="10"/>
        <end position="44"/>
    </location>
</feature>
<keyword evidence="7 11" id="KW-0498">Mitosis</keyword>
<evidence type="ECO:0000256" key="11">
    <source>
        <dbReference type="HAMAP-Rule" id="MF_03141"/>
    </source>
</evidence>
<organism evidence="15">
    <name type="scientific">Fonticula alba</name>
    <name type="common">Slime mold</name>
    <dbReference type="NCBI Taxonomy" id="691883"/>
    <lineage>
        <taxon>Eukaryota</taxon>
        <taxon>Rotosphaerida</taxon>
        <taxon>Fonticulaceae</taxon>
        <taxon>Fonticula</taxon>
    </lineage>
</organism>
<evidence type="ECO:0000313" key="15">
    <source>
        <dbReference type="EMBL" id="KCV72736.1"/>
    </source>
</evidence>
<evidence type="ECO:0000256" key="4">
    <source>
        <dbReference type="ARBA" id="ARBA00022618"/>
    </source>
</evidence>
<sequence length="453" mass="49813">MAQSRSILTSRQQEELNFSILSYLHQNGLGESAAAFAREVPLDGVDPADSATFSSTKFASLLEKKWTSVVRLQRKVIELEKQVAELQTELAAAPVRVDTSTRDWLPRAPEKFILTGHRSPVTQVSFHPVYTVVASSSEDATIKLWDYDTGHLERTCRGHTNTVQDLAYSPNGNLLASCSADLTIKLWDASDDYTCVRTLIGHDHNVSSVAFIQPRGELLVSASRDNTIRIWNITSGHCVRTITSAHSDWVRRAIPSHAGAFIASCSNDQLVKIWDTRTGNCLQTMGGHSHVVECVVWAPHLAEAPLRELLGLPKVTAAAARRAARESAVPGSPDGTDTTAEGDGPAVQESLHYVATGSRDRTIKLWDTRTGQCVHTFNGHDNWVRALAFHPSGKFLLSVADDKTLRIWDLSNGRCIKTIEAHSHFVTSLDFCLTSPLLATGSVNQDIKLWECR</sequence>
<evidence type="ECO:0000256" key="13">
    <source>
        <dbReference type="SAM" id="MobiDB-lite"/>
    </source>
</evidence>
<comment type="similarity">
    <text evidence="11">Belongs to the WD repeat LIS1/nudF family.</text>
</comment>
<comment type="domain">
    <text evidence="11">Dimerization mediated by the LisH domain may be required to activate dynein.</text>
</comment>
<dbReference type="InterPro" id="IPR037190">
    <property type="entry name" value="LIS1_N"/>
</dbReference>
<dbReference type="InterPro" id="IPR006594">
    <property type="entry name" value="LisH"/>
</dbReference>
<accession>A0A058ZFK6</accession>
<dbReference type="EMBL" id="KB932201">
    <property type="protein sequence ID" value="KCV72736.1"/>
    <property type="molecule type" value="Genomic_DNA"/>
</dbReference>
<dbReference type="PROSITE" id="PS00678">
    <property type="entry name" value="WD_REPEATS_1"/>
    <property type="match status" value="5"/>
</dbReference>
<feature type="repeat" description="WD" evidence="12">
    <location>
        <begin position="243"/>
        <end position="284"/>
    </location>
</feature>
<dbReference type="InterPro" id="IPR056795">
    <property type="entry name" value="PAC1-like_LisH-like_dom"/>
</dbReference>
<evidence type="ECO:0000313" key="16">
    <source>
        <dbReference type="Proteomes" id="UP000030693"/>
    </source>
</evidence>
<evidence type="ECO:0000256" key="10">
    <source>
        <dbReference type="ARBA" id="ARBA00023306"/>
    </source>
</evidence>
<dbReference type="SUPFAM" id="SSF50978">
    <property type="entry name" value="WD40 repeat-like"/>
    <property type="match status" value="1"/>
</dbReference>